<dbReference type="PANTHER" id="PTHR10803">
    <property type="entry name" value="ARSENICAL PUMP-DRIVING ATPASE ARSENITE-TRANSLOCATING ATPASE"/>
    <property type="match status" value="1"/>
</dbReference>
<dbReference type="SMART" id="SM00382">
    <property type="entry name" value="AAA"/>
    <property type="match status" value="1"/>
</dbReference>
<sequence>MLLELARRRRVLFLGGKGGVGKTTVASTVALARAREGGRVLLVSTDPAHNLGHLWQQRIGGRAVRLRENLDALELDPEQASREHLASVEENLRSFMPEHLHREIGRHIELARHAPGAHEAAVLERIAQLIADGSRDYDLVVFDTAPSGHTARLMVLPEAMAAWTGGLLRNRARSERLGAALGALGGDAKAARDARIRAVLDDRRARLTALRETLRDHEHTSFVIVLTPERMPAQESVELAAQLRQAGMGIGALVCNRRTPAGADGLLAGRHEIETGILAQLTAALPGVPLTELPMLPGELHGAHALDRFAARLASL</sequence>
<reference evidence="3" key="2">
    <citation type="submission" date="2020-09" db="EMBL/GenBank/DDBJ databases">
        <authorList>
            <person name="Sun Q."/>
            <person name="Zhou Y."/>
        </authorList>
    </citation>
    <scope>NUCLEOTIDE SEQUENCE</scope>
    <source>
        <strain evidence="3">CGMCC 1.12785</strain>
    </source>
</reference>
<dbReference type="InterPro" id="IPR027417">
    <property type="entry name" value="P-loop_NTPase"/>
</dbReference>
<dbReference type="RefSeq" id="WP_188550472.1">
    <property type="nucleotide sequence ID" value="NZ_BMFY01000006.1"/>
</dbReference>
<keyword evidence="4" id="KW-1185">Reference proteome</keyword>
<name>A0A8J2TY17_9MICO</name>
<dbReference type="InterPro" id="IPR003593">
    <property type="entry name" value="AAA+_ATPase"/>
</dbReference>
<dbReference type="GO" id="GO:0005524">
    <property type="term" value="F:ATP binding"/>
    <property type="evidence" value="ECO:0007669"/>
    <property type="project" value="InterPro"/>
</dbReference>
<evidence type="ECO:0000313" key="4">
    <source>
        <dbReference type="Proteomes" id="UP000616114"/>
    </source>
</evidence>
<dbReference type="CDD" id="cd02035">
    <property type="entry name" value="ArsA"/>
    <property type="match status" value="1"/>
</dbReference>
<reference evidence="3" key="1">
    <citation type="journal article" date="2014" name="Int. J. Syst. Evol. Microbiol.">
        <title>Complete genome sequence of Corynebacterium casei LMG S-19264T (=DSM 44701T), isolated from a smear-ripened cheese.</title>
        <authorList>
            <consortium name="US DOE Joint Genome Institute (JGI-PGF)"/>
            <person name="Walter F."/>
            <person name="Albersmeier A."/>
            <person name="Kalinowski J."/>
            <person name="Ruckert C."/>
        </authorList>
    </citation>
    <scope>NUCLEOTIDE SEQUENCE</scope>
    <source>
        <strain evidence="3">CGMCC 1.12785</strain>
    </source>
</reference>
<dbReference type="GO" id="GO:0016887">
    <property type="term" value="F:ATP hydrolysis activity"/>
    <property type="evidence" value="ECO:0007669"/>
    <property type="project" value="InterPro"/>
</dbReference>
<accession>A0A8J2TY17</accession>
<protein>
    <submittedName>
        <fullName evidence="3">Arsenic-transporting ATPase</fullName>
    </submittedName>
</protein>
<gene>
    <name evidence="3" type="ORF">GCM10011333_16730</name>
</gene>
<dbReference type="SUPFAM" id="SSF52540">
    <property type="entry name" value="P-loop containing nucleoside triphosphate hydrolases"/>
    <property type="match status" value="1"/>
</dbReference>
<dbReference type="InterPro" id="IPR025723">
    <property type="entry name" value="ArsA/GET3_ATPase-like"/>
</dbReference>
<dbReference type="PANTHER" id="PTHR10803:SF3">
    <property type="entry name" value="ATPASE GET3"/>
    <property type="match status" value="1"/>
</dbReference>
<proteinExistence type="inferred from homology"/>
<comment type="caution">
    <text evidence="3">The sequence shown here is derived from an EMBL/GenBank/DDBJ whole genome shotgun (WGS) entry which is preliminary data.</text>
</comment>
<dbReference type="NCBIfam" id="TIGR00345">
    <property type="entry name" value="GET3_arsA_TRC40"/>
    <property type="match status" value="1"/>
</dbReference>
<dbReference type="Pfam" id="PF02374">
    <property type="entry name" value="ArsA_ATPase"/>
    <property type="match status" value="1"/>
</dbReference>
<feature type="domain" description="AAA+ ATPase" evidence="2">
    <location>
        <begin position="8"/>
        <end position="206"/>
    </location>
</feature>
<comment type="similarity">
    <text evidence="1">Belongs to the arsA ATPase family.</text>
</comment>
<evidence type="ECO:0000313" key="3">
    <source>
        <dbReference type="EMBL" id="GGA14465.1"/>
    </source>
</evidence>
<dbReference type="InterPro" id="IPR016300">
    <property type="entry name" value="ATPase_ArsA/GET3"/>
</dbReference>
<dbReference type="EMBL" id="BMFY01000006">
    <property type="protein sequence ID" value="GGA14465.1"/>
    <property type="molecule type" value="Genomic_DNA"/>
</dbReference>
<evidence type="ECO:0000259" key="2">
    <source>
        <dbReference type="SMART" id="SM00382"/>
    </source>
</evidence>
<dbReference type="Gene3D" id="3.40.50.300">
    <property type="entry name" value="P-loop containing nucleotide triphosphate hydrolases"/>
    <property type="match status" value="1"/>
</dbReference>
<dbReference type="AlphaFoldDB" id="A0A8J2TY17"/>
<evidence type="ECO:0000256" key="1">
    <source>
        <dbReference type="ARBA" id="ARBA00011040"/>
    </source>
</evidence>
<organism evidence="3 4">
    <name type="scientific">Sediminivirga luteola</name>
    <dbReference type="NCBI Taxonomy" id="1774748"/>
    <lineage>
        <taxon>Bacteria</taxon>
        <taxon>Bacillati</taxon>
        <taxon>Actinomycetota</taxon>
        <taxon>Actinomycetes</taxon>
        <taxon>Micrococcales</taxon>
        <taxon>Brevibacteriaceae</taxon>
        <taxon>Sediminivirga</taxon>
    </lineage>
</organism>
<dbReference type="Proteomes" id="UP000616114">
    <property type="component" value="Unassembled WGS sequence"/>
</dbReference>